<sequence length="516" mass="57359">MINHFKSLSVAALLLGLLQGCALPHLNERTTSAALGEQLARETRLGQALAPREHNNKGKDGIYPIQDPTEALASRVALARTAERTIDIQSYIWRDDTTGTLLLNELRRAADRGVRVRLLLDDHGMTGLDNKLNALDRHPNAEVRLFNPFVIRNPKWLGYITDFPRVNRRMHNKSFTVDNVVTISGGRNIGDEYFGATNVALFNDLDVLCVGNVVRVVSRDFDAYWHSDSSYPSNKILIPSDPDLLDKLDSEELGAFDADRAAKYTLKVQDSVFLRDFLNGILPFQWTSVRMVSDDPAKGLDEASREDYLVAELRDFIGEPKFSLSVVSPYFVPSEKGIEFFSRLAKAGVNVQVLTNSLEATDVAAVHSGYAKTRQELLKAGVKLFELKSTPGVSAPSRAKRNLMLGNSGSSLHTKTFSVDGTRVFVGSFNFDPRSVNLNTEMGFLIDSPGLATQIDLGFQALPATAYEVRLDENESLVWIERQGGKEVVHNLEPKATMWRKAVVFFYSLLPINDLL</sequence>
<dbReference type="CDD" id="cd09113">
    <property type="entry name" value="PLDc_ymdC_like_2"/>
    <property type="match status" value="1"/>
</dbReference>
<feature type="domain" description="PLD phosphodiesterase" evidence="2">
    <location>
        <begin position="408"/>
        <end position="435"/>
    </location>
</feature>
<dbReference type="EMBL" id="JANKHG010000017">
    <property type="protein sequence ID" value="MCR2746503.1"/>
    <property type="molecule type" value="Genomic_DNA"/>
</dbReference>
<evidence type="ECO:0000256" key="1">
    <source>
        <dbReference type="SAM" id="SignalP"/>
    </source>
</evidence>
<protein>
    <submittedName>
        <fullName evidence="3">Phospholipase D family protein</fullName>
    </submittedName>
</protein>
<evidence type="ECO:0000259" key="2">
    <source>
        <dbReference type="PROSITE" id="PS50035"/>
    </source>
</evidence>
<dbReference type="Gene3D" id="3.30.870.10">
    <property type="entry name" value="Endonuclease Chain A"/>
    <property type="match status" value="2"/>
</dbReference>
<dbReference type="CDD" id="cd09111">
    <property type="entry name" value="PLDc_ymdC_like_1"/>
    <property type="match status" value="1"/>
</dbReference>
<evidence type="ECO:0000313" key="4">
    <source>
        <dbReference type="Proteomes" id="UP001165267"/>
    </source>
</evidence>
<comment type="caution">
    <text evidence="3">The sequence shown here is derived from an EMBL/GenBank/DDBJ whole genome shotgun (WGS) entry which is preliminary data.</text>
</comment>
<dbReference type="PANTHER" id="PTHR21248:SF12">
    <property type="entry name" value="CARDIOLIPIN SYNTHASE C"/>
    <property type="match status" value="1"/>
</dbReference>
<feature type="signal peptide" evidence="1">
    <location>
        <begin position="1"/>
        <end position="22"/>
    </location>
</feature>
<dbReference type="InterPro" id="IPR001736">
    <property type="entry name" value="PLipase_D/transphosphatidylase"/>
</dbReference>
<dbReference type="SMART" id="SM00155">
    <property type="entry name" value="PLDc"/>
    <property type="match status" value="2"/>
</dbReference>
<dbReference type="PROSITE" id="PS51257">
    <property type="entry name" value="PROKAR_LIPOPROTEIN"/>
    <property type="match status" value="1"/>
</dbReference>
<dbReference type="SUPFAM" id="SSF56024">
    <property type="entry name" value="Phospholipase D/nuclease"/>
    <property type="match status" value="2"/>
</dbReference>
<dbReference type="Pfam" id="PF13091">
    <property type="entry name" value="PLDc_2"/>
    <property type="match status" value="2"/>
</dbReference>
<dbReference type="PANTHER" id="PTHR21248">
    <property type="entry name" value="CARDIOLIPIN SYNTHASE"/>
    <property type="match status" value="1"/>
</dbReference>
<feature type="domain" description="PLD phosphodiesterase" evidence="2">
    <location>
        <begin position="166"/>
        <end position="193"/>
    </location>
</feature>
<name>A0ABT1XGT8_9BURK</name>
<feature type="chain" id="PRO_5045720701" evidence="1">
    <location>
        <begin position="23"/>
        <end position="516"/>
    </location>
</feature>
<proteinExistence type="predicted"/>
<dbReference type="PROSITE" id="PS50035">
    <property type="entry name" value="PLD"/>
    <property type="match status" value="2"/>
</dbReference>
<gene>
    <name evidence="3" type="ORF">NSP04_07565</name>
</gene>
<dbReference type="Proteomes" id="UP001165267">
    <property type="component" value="Unassembled WGS sequence"/>
</dbReference>
<dbReference type="InterPro" id="IPR025202">
    <property type="entry name" value="PLD-like_dom"/>
</dbReference>
<evidence type="ECO:0000313" key="3">
    <source>
        <dbReference type="EMBL" id="MCR2746503.1"/>
    </source>
</evidence>
<accession>A0ABT1XGT8</accession>
<dbReference type="RefSeq" id="WP_257511739.1">
    <property type="nucleotide sequence ID" value="NZ_JANKHG010000017.1"/>
</dbReference>
<keyword evidence="4" id="KW-1185">Reference proteome</keyword>
<keyword evidence="1" id="KW-0732">Signal</keyword>
<reference evidence="3" key="1">
    <citation type="submission" date="2022-07" db="EMBL/GenBank/DDBJ databases">
        <authorList>
            <person name="Xamxidin M."/>
        </authorList>
    </citation>
    <scope>NUCLEOTIDE SEQUENCE</scope>
    <source>
        <strain evidence="3">YS8-69</strain>
    </source>
</reference>
<organism evidence="3 4">
    <name type="scientific">Limnobacter parvus</name>
    <dbReference type="NCBI Taxonomy" id="2939690"/>
    <lineage>
        <taxon>Bacteria</taxon>
        <taxon>Pseudomonadati</taxon>
        <taxon>Pseudomonadota</taxon>
        <taxon>Betaproteobacteria</taxon>
        <taxon>Burkholderiales</taxon>
        <taxon>Burkholderiaceae</taxon>
        <taxon>Limnobacter</taxon>
    </lineage>
</organism>